<sequence>MRRDKRVRRLPGDVLALPLHLERRFAEGLTGFAPIATALLRLREPTMQPLEPLFRLAEILRRSHGVAFGVSEEGTQPQINAYLLARGLMLNASRGRHRKWTRRAISPPEQPYPLDL</sequence>
<evidence type="ECO:0000313" key="2">
    <source>
        <dbReference type="Proteomes" id="UP000248806"/>
    </source>
</evidence>
<dbReference type="Proteomes" id="UP000248806">
    <property type="component" value="Unassembled WGS sequence"/>
</dbReference>
<evidence type="ECO:0000313" key="1">
    <source>
        <dbReference type="EMBL" id="PZW25337.1"/>
    </source>
</evidence>
<comment type="caution">
    <text evidence="1">The sequence shown here is derived from an EMBL/GenBank/DDBJ whole genome shotgun (WGS) entry which is preliminary data.</text>
</comment>
<organism evidence="1 2">
    <name type="scientific">Thermosporothrix hazakensis</name>
    <dbReference type="NCBI Taxonomy" id="644383"/>
    <lineage>
        <taxon>Bacteria</taxon>
        <taxon>Bacillati</taxon>
        <taxon>Chloroflexota</taxon>
        <taxon>Ktedonobacteria</taxon>
        <taxon>Ktedonobacterales</taxon>
        <taxon>Thermosporotrichaceae</taxon>
        <taxon>Thermosporothrix</taxon>
    </lineage>
</organism>
<gene>
    <name evidence="1" type="ORF">EI42_04389</name>
</gene>
<reference evidence="1 2" key="1">
    <citation type="submission" date="2018-06" db="EMBL/GenBank/DDBJ databases">
        <title>Genomic Encyclopedia of Archaeal and Bacterial Type Strains, Phase II (KMG-II): from individual species to whole genera.</title>
        <authorList>
            <person name="Goeker M."/>
        </authorList>
    </citation>
    <scope>NUCLEOTIDE SEQUENCE [LARGE SCALE GENOMIC DNA]</scope>
    <source>
        <strain evidence="1 2">ATCC BAA-1881</strain>
    </source>
</reference>
<protein>
    <submittedName>
        <fullName evidence="1">Uncharacterized protein</fullName>
    </submittedName>
</protein>
<dbReference type="EMBL" id="QKUF01000019">
    <property type="protein sequence ID" value="PZW25337.1"/>
    <property type="molecule type" value="Genomic_DNA"/>
</dbReference>
<keyword evidence="2" id="KW-1185">Reference proteome</keyword>
<dbReference type="AlphaFoldDB" id="A0A326U3E0"/>
<accession>A0A326U3E0</accession>
<proteinExistence type="predicted"/>
<name>A0A326U3E0_THEHA</name>